<sequence>MADITETTPEMDLDIELINGLDNHDDRHPTPVNEQPLPVDDSRPGTPHLTNCEQRKILARNMKFYTITIENIKANIRSLKLHGLTDEDCHIMKEHVQRLDNYTALNELTVSEFSSLPSCDTSGCAEHHTPLSTPTTVNDDDFPTLPNSASLKRKDTEFDFISPPNRKLSKNQNTQPNTEQNFRLNLSNKFNALEINDSEIDPVEGTSTGTIVKNVNTVSNKKKPATNTAVNKSADLTKNLPHQSC</sequence>
<accession>A0A8X6SJI2</accession>
<comment type="caution">
    <text evidence="2">The sequence shown here is derived from an EMBL/GenBank/DDBJ whole genome shotgun (WGS) entry which is preliminary data.</text>
</comment>
<reference evidence="2" key="1">
    <citation type="submission" date="2020-08" db="EMBL/GenBank/DDBJ databases">
        <title>Multicomponent nature underlies the extraordinary mechanical properties of spider dragline silk.</title>
        <authorList>
            <person name="Kono N."/>
            <person name="Nakamura H."/>
            <person name="Mori M."/>
            <person name="Yoshida Y."/>
            <person name="Ohtoshi R."/>
            <person name="Malay A.D."/>
            <person name="Moran D.A.P."/>
            <person name="Tomita M."/>
            <person name="Numata K."/>
            <person name="Arakawa K."/>
        </authorList>
    </citation>
    <scope>NUCLEOTIDE SEQUENCE</scope>
</reference>
<dbReference type="EMBL" id="BMAU01021313">
    <property type="protein sequence ID" value="GFY12375.1"/>
    <property type="molecule type" value="Genomic_DNA"/>
</dbReference>
<evidence type="ECO:0000256" key="1">
    <source>
        <dbReference type="SAM" id="MobiDB-lite"/>
    </source>
</evidence>
<feature type="region of interest" description="Disordered" evidence="1">
    <location>
        <begin position="20"/>
        <end position="49"/>
    </location>
</feature>
<dbReference type="AlphaFoldDB" id="A0A8X6SJI2"/>
<gene>
    <name evidence="2" type="ORF">TNCV_284781</name>
</gene>
<name>A0A8X6SJI2_TRICX</name>
<keyword evidence="3" id="KW-1185">Reference proteome</keyword>
<organism evidence="2 3">
    <name type="scientific">Trichonephila clavipes</name>
    <name type="common">Golden silk orbweaver</name>
    <name type="synonym">Nephila clavipes</name>
    <dbReference type="NCBI Taxonomy" id="2585209"/>
    <lineage>
        <taxon>Eukaryota</taxon>
        <taxon>Metazoa</taxon>
        <taxon>Ecdysozoa</taxon>
        <taxon>Arthropoda</taxon>
        <taxon>Chelicerata</taxon>
        <taxon>Arachnida</taxon>
        <taxon>Araneae</taxon>
        <taxon>Araneomorphae</taxon>
        <taxon>Entelegynae</taxon>
        <taxon>Araneoidea</taxon>
        <taxon>Nephilidae</taxon>
        <taxon>Trichonephila</taxon>
    </lineage>
</organism>
<proteinExistence type="predicted"/>
<dbReference type="Proteomes" id="UP000887159">
    <property type="component" value="Unassembled WGS sequence"/>
</dbReference>
<evidence type="ECO:0000313" key="3">
    <source>
        <dbReference type="Proteomes" id="UP000887159"/>
    </source>
</evidence>
<protein>
    <submittedName>
        <fullName evidence="2">Uncharacterized protein</fullName>
    </submittedName>
</protein>
<evidence type="ECO:0000313" key="2">
    <source>
        <dbReference type="EMBL" id="GFY12375.1"/>
    </source>
</evidence>